<evidence type="ECO:0000313" key="2">
    <source>
        <dbReference type="EMBL" id="KAK3887278.1"/>
    </source>
</evidence>
<dbReference type="EMBL" id="JAWQEG010000640">
    <property type="protein sequence ID" value="KAK3887278.1"/>
    <property type="molecule type" value="Genomic_DNA"/>
</dbReference>
<feature type="region of interest" description="Disordered" evidence="1">
    <location>
        <begin position="58"/>
        <end position="82"/>
    </location>
</feature>
<feature type="compositionally biased region" description="Basic and acidic residues" evidence="1">
    <location>
        <begin position="65"/>
        <end position="80"/>
    </location>
</feature>
<evidence type="ECO:0000313" key="3">
    <source>
        <dbReference type="Proteomes" id="UP001286313"/>
    </source>
</evidence>
<sequence length="103" mass="11747">MKILAWSGVIMLFESGQLRVPCPRREGTALSHSYPAHFKRRSWRPPPISFQDKTLYNTASSEEQGVERDRAGRELKKGEEGCNEIEEGLREERIEAVEEGDEG</sequence>
<organism evidence="2 3">
    <name type="scientific">Petrolisthes cinctipes</name>
    <name type="common">Flat porcelain crab</name>
    <dbReference type="NCBI Taxonomy" id="88211"/>
    <lineage>
        <taxon>Eukaryota</taxon>
        <taxon>Metazoa</taxon>
        <taxon>Ecdysozoa</taxon>
        <taxon>Arthropoda</taxon>
        <taxon>Crustacea</taxon>
        <taxon>Multicrustacea</taxon>
        <taxon>Malacostraca</taxon>
        <taxon>Eumalacostraca</taxon>
        <taxon>Eucarida</taxon>
        <taxon>Decapoda</taxon>
        <taxon>Pleocyemata</taxon>
        <taxon>Anomura</taxon>
        <taxon>Galatheoidea</taxon>
        <taxon>Porcellanidae</taxon>
        <taxon>Petrolisthes</taxon>
    </lineage>
</organism>
<name>A0AAE1G682_PETCI</name>
<proteinExistence type="predicted"/>
<reference evidence="2" key="1">
    <citation type="submission" date="2023-10" db="EMBL/GenBank/DDBJ databases">
        <title>Genome assemblies of two species of porcelain crab, Petrolisthes cinctipes and Petrolisthes manimaculis (Anomura: Porcellanidae).</title>
        <authorList>
            <person name="Angst P."/>
        </authorList>
    </citation>
    <scope>NUCLEOTIDE SEQUENCE</scope>
    <source>
        <strain evidence="2">PB745_01</strain>
        <tissue evidence="2">Gill</tissue>
    </source>
</reference>
<evidence type="ECO:0000256" key="1">
    <source>
        <dbReference type="SAM" id="MobiDB-lite"/>
    </source>
</evidence>
<protein>
    <submittedName>
        <fullName evidence="2">Uncharacterized protein</fullName>
    </submittedName>
</protein>
<comment type="caution">
    <text evidence="2">The sequence shown here is derived from an EMBL/GenBank/DDBJ whole genome shotgun (WGS) entry which is preliminary data.</text>
</comment>
<gene>
    <name evidence="2" type="ORF">Pcinc_008611</name>
</gene>
<dbReference type="AlphaFoldDB" id="A0AAE1G682"/>
<accession>A0AAE1G682</accession>
<keyword evidence="3" id="KW-1185">Reference proteome</keyword>
<dbReference type="Proteomes" id="UP001286313">
    <property type="component" value="Unassembled WGS sequence"/>
</dbReference>